<dbReference type="InterPro" id="IPR036514">
    <property type="entry name" value="SGNH_hydro_sf"/>
</dbReference>
<evidence type="ECO:0000259" key="1">
    <source>
        <dbReference type="Pfam" id="PF16227"/>
    </source>
</evidence>
<gene>
    <name evidence="2" type="ORF">IAA60_00070</name>
</gene>
<organism evidence="2 3">
    <name type="scientific">Candidatus Ornithomonoglobus intestinigallinarum</name>
    <dbReference type="NCBI Taxonomy" id="2840894"/>
    <lineage>
        <taxon>Bacteria</taxon>
        <taxon>Bacillati</taxon>
        <taxon>Bacillota</taxon>
        <taxon>Clostridia</taxon>
        <taxon>Candidatus Ornithomonoglobus</taxon>
    </lineage>
</organism>
<reference evidence="2" key="1">
    <citation type="submission" date="2020-10" db="EMBL/GenBank/DDBJ databases">
        <authorList>
            <person name="Gilroy R."/>
        </authorList>
    </citation>
    <scope>NUCLEOTIDE SEQUENCE</scope>
    <source>
        <strain evidence="2">CHK181-108</strain>
    </source>
</reference>
<proteinExistence type="predicted"/>
<dbReference type="Proteomes" id="UP000824165">
    <property type="component" value="Unassembled WGS sequence"/>
</dbReference>
<comment type="caution">
    <text evidence="2">The sequence shown here is derived from an EMBL/GenBank/DDBJ whole genome shotgun (WGS) entry which is preliminary data.</text>
</comment>
<protein>
    <submittedName>
        <fullName evidence="2">DUF4886 domain-containing protein</fullName>
    </submittedName>
</protein>
<evidence type="ECO:0000313" key="2">
    <source>
        <dbReference type="EMBL" id="HIT84280.1"/>
    </source>
</evidence>
<feature type="domain" description="DUF4886" evidence="1">
    <location>
        <begin position="2"/>
        <end position="238"/>
    </location>
</feature>
<name>A0A9D1H0F8_9FIRM</name>
<dbReference type="Gene3D" id="3.40.50.1110">
    <property type="entry name" value="SGNH hydrolase"/>
    <property type="match status" value="1"/>
</dbReference>
<dbReference type="AlphaFoldDB" id="A0A9D1H0F8"/>
<dbReference type="InterPro" id="IPR032616">
    <property type="entry name" value="DUF4886"/>
</dbReference>
<dbReference type="EMBL" id="DVLU01000001">
    <property type="protein sequence ID" value="HIT84280.1"/>
    <property type="molecule type" value="Genomic_DNA"/>
</dbReference>
<sequence>MKVLAIGNSFSNDAMRYLHNIAKAEGCDMKTVNIYIGGCPLSKHYMNMNNDAADYDFEYNGDRTGIKVSIRQALQSDIWDVVTFQQVSSQSVDYETYTPYLGALAEYAAYHAPKAKFMIHQTWAYEQGSERLTHEMGYGDQSEMFRDLKAAYEKAAEELGGVQIIPSGEAFQELIKAGAPRIHRDTFHASLGLGRYTLGLVWYETLTGKSCLNNSFADFDVPVSPEEAELAKRCAHIAAGRYAK</sequence>
<evidence type="ECO:0000313" key="3">
    <source>
        <dbReference type="Proteomes" id="UP000824165"/>
    </source>
</evidence>
<reference evidence="2" key="2">
    <citation type="journal article" date="2021" name="PeerJ">
        <title>Extensive microbial diversity within the chicken gut microbiome revealed by metagenomics and culture.</title>
        <authorList>
            <person name="Gilroy R."/>
            <person name="Ravi A."/>
            <person name="Getino M."/>
            <person name="Pursley I."/>
            <person name="Horton D.L."/>
            <person name="Alikhan N.F."/>
            <person name="Baker D."/>
            <person name="Gharbi K."/>
            <person name="Hall N."/>
            <person name="Watson M."/>
            <person name="Adriaenssens E.M."/>
            <person name="Foster-Nyarko E."/>
            <person name="Jarju S."/>
            <person name="Secka A."/>
            <person name="Antonio M."/>
            <person name="Oren A."/>
            <person name="Chaudhuri R.R."/>
            <person name="La Ragione R."/>
            <person name="Hildebrand F."/>
            <person name="Pallen M.J."/>
        </authorList>
    </citation>
    <scope>NUCLEOTIDE SEQUENCE</scope>
    <source>
        <strain evidence="2">CHK181-108</strain>
    </source>
</reference>
<dbReference type="Pfam" id="PF16227">
    <property type="entry name" value="DUF4886"/>
    <property type="match status" value="1"/>
</dbReference>
<accession>A0A9D1H0F8</accession>